<dbReference type="AlphaFoldDB" id="A0A402CVG9"/>
<dbReference type="InterPro" id="IPR050810">
    <property type="entry name" value="Bact_Secretion_Sys_Channel"/>
</dbReference>
<dbReference type="Proteomes" id="UP000287394">
    <property type="component" value="Chromosome"/>
</dbReference>
<evidence type="ECO:0000256" key="1">
    <source>
        <dbReference type="ARBA" id="ARBA00004370"/>
    </source>
</evidence>
<dbReference type="PANTHER" id="PTHR30332:SF24">
    <property type="entry name" value="SECRETIN GSPD-RELATED"/>
    <property type="match status" value="1"/>
</dbReference>
<proteinExistence type="inferred from homology"/>
<dbReference type="PRINTS" id="PR00811">
    <property type="entry name" value="BCTERIALGSPD"/>
</dbReference>
<name>A0A402CVG9_9BACT</name>
<keyword evidence="3" id="KW-0472">Membrane</keyword>
<comment type="similarity">
    <text evidence="4">Belongs to the bacterial secretin family.</text>
</comment>
<reference evidence="5 6" key="1">
    <citation type="journal article" date="2019" name="Int. J. Syst. Evol. Microbiol.">
        <title>Capsulimonas corticalis gen. nov., sp. nov., an aerobic capsulated bacterium, of a novel bacterial order, Capsulimonadales ord. nov., of the class Armatimonadia of the phylum Armatimonadetes.</title>
        <authorList>
            <person name="Li J."/>
            <person name="Kudo C."/>
            <person name="Tonouchi A."/>
        </authorList>
    </citation>
    <scope>NUCLEOTIDE SEQUENCE [LARGE SCALE GENOMIC DNA]</scope>
    <source>
        <strain evidence="5 6">AX-7</strain>
    </source>
</reference>
<organism evidence="5 6">
    <name type="scientific">Capsulimonas corticalis</name>
    <dbReference type="NCBI Taxonomy" id="2219043"/>
    <lineage>
        <taxon>Bacteria</taxon>
        <taxon>Bacillati</taxon>
        <taxon>Armatimonadota</taxon>
        <taxon>Armatimonadia</taxon>
        <taxon>Capsulimonadales</taxon>
        <taxon>Capsulimonadaceae</taxon>
        <taxon>Capsulimonas</taxon>
    </lineage>
</organism>
<dbReference type="InterPro" id="IPR001775">
    <property type="entry name" value="GspD/PilQ"/>
</dbReference>
<evidence type="ECO:0000313" key="5">
    <source>
        <dbReference type="EMBL" id="BDI30394.1"/>
    </source>
</evidence>
<dbReference type="PANTHER" id="PTHR30332">
    <property type="entry name" value="PROBABLE GENERAL SECRETION PATHWAY PROTEIN D"/>
    <property type="match status" value="1"/>
</dbReference>
<gene>
    <name evidence="5" type="ORF">CCAX7_24450</name>
</gene>
<dbReference type="EMBL" id="AP025739">
    <property type="protein sequence ID" value="BDI30394.1"/>
    <property type="molecule type" value="Genomic_DNA"/>
</dbReference>
<evidence type="ECO:0000313" key="6">
    <source>
        <dbReference type="Proteomes" id="UP000287394"/>
    </source>
</evidence>
<evidence type="ECO:0000256" key="4">
    <source>
        <dbReference type="RuleBase" id="RU004003"/>
    </source>
</evidence>
<keyword evidence="6" id="KW-1185">Reference proteome</keyword>
<comment type="subcellular location">
    <subcellularLocation>
        <location evidence="1">Membrane</location>
    </subcellularLocation>
</comment>
<evidence type="ECO:0000256" key="2">
    <source>
        <dbReference type="ARBA" id="ARBA00022729"/>
    </source>
</evidence>
<evidence type="ECO:0000256" key="3">
    <source>
        <dbReference type="ARBA" id="ARBA00023136"/>
    </source>
</evidence>
<protein>
    <submittedName>
        <fullName evidence="5">Uncharacterized protein</fullName>
    </submittedName>
</protein>
<dbReference type="Pfam" id="PF00263">
    <property type="entry name" value="Secretin"/>
    <property type="match status" value="1"/>
</dbReference>
<dbReference type="InterPro" id="IPR004846">
    <property type="entry name" value="T2SS/T3SS_dom"/>
</dbReference>
<dbReference type="KEGG" id="ccot:CCAX7_24450"/>
<keyword evidence="2" id="KW-0732">Signal</keyword>
<sequence length="557" mass="59870">MIAGTAARAELAKSFYNVTSIRSEVLPNAVKITIQTDGVVQYGFDAATFTPDGNAGNSQATTSFKLRLLNARARVPSFVELGQYPVDSAQVSLGTEPLGSPYGIWYDDPNQLKVDIVLRFYVPVTLRQYDVGDWEDPTPAVLGPREVEVKRGPDRRSIVVTVITDRNGGAHGTPLARSPAADQKHALSVTPVAGARGRLRVSALHARLADLANAVSQQQPALPLITQTDAANTDISMFLPSCSAEELMGALATSYGVNASPRGAEEGGGWVIGRGEASAVTEILPLRYLAPADARLLFPDFLLPFVRADIEHNALVVTGSPALVAKLRRDLTVVDLPRPQVRVEATAWEFTSTADADYALRATRTLSSQSLAVDGEAGEFDLILKPDQVKAFSAVATALARKGRARLASKPNILAASGAQATLFLGQSRYIQVLQSTWQGQQPTAIKLQIGTTLSVRPTVESDDRVLLRLTPKFSTVDAIEPGTGLPTIGTREFDTRVQLRPGDTLIVSGLDVNLDSDTQKRLSPLARIPILGALFGARHSTRERTQFILLVTARRE</sequence>
<dbReference type="GO" id="GO:0015627">
    <property type="term" value="C:type II protein secretion system complex"/>
    <property type="evidence" value="ECO:0007669"/>
    <property type="project" value="TreeGrafter"/>
</dbReference>
<accession>A0A402CVG9</accession>
<dbReference type="GO" id="GO:0016020">
    <property type="term" value="C:membrane"/>
    <property type="evidence" value="ECO:0007669"/>
    <property type="project" value="UniProtKB-SubCell"/>
</dbReference>
<dbReference type="GO" id="GO:0009306">
    <property type="term" value="P:protein secretion"/>
    <property type="evidence" value="ECO:0007669"/>
    <property type="project" value="InterPro"/>
</dbReference>